<accession>A0A1I7A709</accession>
<proteinExistence type="predicted"/>
<protein>
    <submittedName>
        <fullName evidence="2">Hemerythrin HHE cation binding domain-containing protein</fullName>
    </submittedName>
</protein>
<dbReference type="Gene3D" id="1.20.120.520">
    <property type="entry name" value="nmb1532 protein domain like"/>
    <property type="match status" value="1"/>
</dbReference>
<evidence type="ECO:0000313" key="2">
    <source>
        <dbReference type="EMBL" id="SFT70667.1"/>
    </source>
</evidence>
<evidence type="ECO:0000313" key="3">
    <source>
        <dbReference type="Proteomes" id="UP000199673"/>
    </source>
</evidence>
<feature type="domain" description="Hemerythrin-like" evidence="1">
    <location>
        <begin position="40"/>
        <end position="123"/>
    </location>
</feature>
<dbReference type="InterPro" id="IPR012312">
    <property type="entry name" value="Hemerythrin-like"/>
</dbReference>
<dbReference type="Proteomes" id="UP000199673">
    <property type="component" value="Unassembled WGS sequence"/>
</dbReference>
<dbReference type="RefSeq" id="WP_091692253.1">
    <property type="nucleotide sequence ID" value="NZ_FPBF01000002.1"/>
</dbReference>
<dbReference type="OrthoDB" id="9793254at2"/>
<name>A0A1I7A709_9BACT</name>
<keyword evidence="3" id="KW-1185">Reference proteome</keyword>
<dbReference type="Pfam" id="PF01814">
    <property type="entry name" value="Hemerythrin"/>
    <property type="match status" value="1"/>
</dbReference>
<dbReference type="AlphaFoldDB" id="A0A1I7A709"/>
<evidence type="ECO:0000259" key="1">
    <source>
        <dbReference type="Pfam" id="PF01814"/>
    </source>
</evidence>
<sequence>MEKKKPLKRHPALQPLSHDHHQGLLLCWKIRQGFKLGIEPSRIKTYCEWFWENHLQSHFEEEEKVIFPVLSAQNSLVKQALSEHKRLRNLFSNWENLELTLGQIEEILEKHIRFEERIFFPAVQEIATQSQLEEIAEYGQKNKFVENETDPFWINSSL</sequence>
<dbReference type="STRING" id="305507.SAMN04489724_1716"/>
<organism evidence="2 3">
    <name type="scientific">Algoriphagus locisalis</name>
    <dbReference type="NCBI Taxonomy" id="305507"/>
    <lineage>
        <taxon>Bacteria</taxon>
        <taxon>Pseudomonadati</taxon>
        <taxon>Bacteroidota</taxon>
        <taxon>Cytophagia</taxon>
        <taxon>Cytophagales</taxon>
        <taxon>Cyclobacteriaceae</taxon>
        <taxon>Algoriphagus</taxon>
    </lineage>
</organism>
<dbReference type="EMBL" id="FPBF01000002">
    <property type="protein sequence ID" value="SFT70667.1"/>
    <property type="molecule type" value="Genomic_DNA"/>
</dbReference>
<reference evidence="3" key="1">
    <citation type="submission" date="2016-10" db="EMBL/GenBank/DDBJ databases">
        <authorList>
            <person name="Varghese N."/>
            <person name="Submissions S."/>
        </authorList>
    </citation>
    <scope>NUCLEOTIDE SEQUENCE [LARGE SCALE GENOMIC DNA]</scope>
    <source>
        <strain evidence="3">DSM 23445</strain>
    </source>
</reference>
<gene>
    <name evidence="2" type="ORF">SAMN04489724_1716</name>
</gene>